<organism evidence="1 2">
    <name type="scientific">Holotrichia oblita</name>
    <name type="common">Chafer beetle</name>
    <dbReference type="NCBI Taxonomy" id="644536"/>
    <lineage>
        <taxon>Eukaryota</taxon>
        <taxon>Metazoa</taxon>
        <taxon>Ecdysozoa</taxon>
        <taxon>Arthropoda</taxon>
        <taxon>Hexapoda</taxon>
        <taxon>Insecta</taxon>
        <taxon>Pterygota</taxon>
        <taxon>Neoptera</taxon>
        <taxon>Endopterygota</taxon>
        <taxon>Coleoptera</taxon>
        <taxon>Polyphaga</taxon>
        <taxon>Scarabaeiformia</taxon>
        <taxon>Scarabaeidae</taxon>
        <taxon>Melolonthinae</taxon>
        <taxon>Holotrichia</taxon>
    </lineage>
</organism>
<proteinExistence type="predicted"/>
<evidence type="ECO:0000313" key="2">
    <source>
        <dbReference type="Proteomes" id="UP001056778"/>
    </source>
</evidence>
<evidence type="ECO:0000313" key="1">
    <source>
        <dbReference type="EMBL" id="KAI4466142.1"/>
    </source>
</evidence>
<keyword evidence="2" id="KW-1185">Reference proteome</keyword>
<dbReference type="Proteomes" id="UP001056778">
    <property type="component" value="Chromosome 3"/>
</dbReference>
<dbReference type="EMBL" id="CM043017">
    <property type="protein sequence ID" value="KAI4466142.1"/>
    <property type="molecule type" value="Genomic_DNA"/>
</dbReference>
<reference evidence="1" key="1">
    <citation type="submission" date="2022-04" db="EMBL/GenBank/DDBJ databases">
        <title>Chromosome-scale genome assembly of Holotrichia oblita Faldermann.</title>
        <authorList>
            <person name="Rongchong L."/>
        </authorList>
    </citation>
    <scope>NUCLEOTIDE SEQUENCE</scope>
    <source>
        <strain evidence="1">81SQS9</strain>
    </source>
</reference>
<accession>A0ACB9THC0</accession>
<name>A0ACB9THC0_HOLOL</name>
<protein>
    <submittedName>
        <fullName evidence="1">Uncharacterized protein</fullName>
    </submittedName>
</protein>
<gene>
    <name evidence="1" type="ORF">MML48_3g00011100</name>
</gene>
<sequence length="268" mass="31433">MLKARNVSRADKIRIYETIIRPVVLYAYETWTTIRASENKLDIWEQKVLRKIFGGVRDRHGQWRRRTNTEVKTLYGKPIITNKIKAQRSRWLGHIIRMPDDRVVKRVLHEGVGAKKRRGRPKERWYQQVTEDIEKIGTSDWRDRAKDRRKWREVDAILSSADSWDDIPARTIQRSGNKLYPVAVEDIVKETEGSASQESPTLLNIIQDFDAFQNVDKENIEEWLSSDKHQPGYEIKDDDTIAYEALESDQLSDNTDVSDREEPRKSLA</sequence>
<comment type="caution">
    <text evidence="1">The sequence shown here is derived from an EMBL/GenBank/DDBJ whole genome shotgun (WGS) entry which is preliminary data.</text>
</comment>